<keyword evidence="2" id="KW-0472">Membrane</keyword>
<dbReference type="Pfam" id="PF04773">
    <property type="entry name" value="FecR"/>
    <property type="match status" value="1"/>
</dbReference>
<evidence type="ECO:0000259" key="4">
    <source>
        <dbReference type="Pfam" id="PF04773"/>
    </source>
</evidence>
<gene>
    <name evidence="5" type="ORF">MNBD_NITROSPIRAE03-1887</name>
</gene>
<accession>A0A3B1DHV0</accession>
<dbReference type="Gene3D" id="2.60.120.1440">
    <property type="match status" value="1"/>
</dbReference>
<evidence type="ECO:0000256" key="2">
    <source>
        <dbReference type="ARBA" id="ARBA00023136"/>
    </source>
</evidence>
<dbReference type="InterPro" id="IPR036942">
    <property type="entry name" value="Beta-barrel_TonB_sf"/>
</dbReference>
<comment type="subcellular location">
    <subcellularLocation>
        <location evidence="1">Cell outer membrane</location>
    </subcellularLocation>
</comment>
<name>A0A3B1DHV0_9ZZZZ</name>
<organism evidence="5">
    <name type="scientific">hydrothermal vent metagenome</name>
    <dbReference type="NCBI Taxonomy" id="652676"/>
    <lineage>
        <taxon>unclassified sequences</taxon>
        <taxon>metagenomes</taxon>
        <taxon>ecological metagenomes</taxon>
    </lineage>
</organism>
<reference evidence="5" key="1">
    <citation type="submission" date="2018-06" db="EMBL/GenBank/DDBJ databases">
        <authorList>
            <person name="Zhirakovskaya E."/>
        </authorList>
    </citation>
    <scope>NUCLEOTIDE SEQUENCE</scope>
</reference>
<dbReference type="PANTHER" id="PTHR12558:SF13">
    <property type="entry name" value="CELL DIVISION CYCLE PROTEIN 27 HOMOLOG"/>
    <property type="match status" value="1"/>
</dbReference>
<dbReference type="Gene3D" id="1.25.40.10">
    <property type="entry name" value="Tetratricopeptide repeat domain"/>
    <property type="match status" value="1"/>
</dbReference>
<dbReference type="PANTHER" id="PTHR12558">
    <property type="entry name" value="CELL DIVISION CYCLE 16,23,27"/>
    <property type="match status" value="1"/>
</dbReference>
<sequence length="1092" mass="122886">MRPIPTRLIILSTLLLLLTVFIPLDSMAAEECEVLVAKAVSVQGIAEVRRAGEFAWSPIRLNDTFCPGDMLRLKENSRAAIVLSNETIIRLDQNTTIVFSGIEKRETSLLDLIKGAIHFLSRVPGTLKVITPYVNASVEGTEFLVRVDKGQTFLSVFEGKVVASNDSGSLTLTEGQSAVAEKGRAPVLKVEVNPRDAVQWALYYPPIMEYPEKLTKDETNPLYLTYRASLMLSVGRVEEARRNIKRALSLAPDNSQAIALESVISIVQNDKERALILARKAVNADPSSAAALIALSYAQQANFDLKGALGSLRKAVEAEPENSLAWARLSEIWLSFGYLDNALEAAHKAVELNPGLSRTQTVLGFAYLAQVKVREARDAFEKAIELDQSDPLARLGLGLAKIREGYLKEGRREIEIAVSLDPNQSIIRSYLGKAYYEEKREKLSKDQYGIAGELDPHDPTPFFYDAILEQSINRPVEALHDMQKAIGLNDNRAVYRSKLLLDDDLAARSASIARIYSDLGFQRLALVEGWKSVNTDPKNYSAHRLLADTYASQPRHEIARVSELLQSQLLQPLNITPVQPRLAESNIFVFDWAGPGDLSFNEFNSLFNRNRLALQLSGVYGGNATLGDEVVASGVYDRFSLSTGQFHYKTDGYRENNDLHEDIYNIFTQYNISYKTSIQAEFRYKNKETGDLSLNFDPDMFSPAKRKKEYSRSIRFGFHHSITPNSEIIASVIHKSIKDDLSVSTSEFEIKVNTKERGYLGEIQHLYNAERLHIISGFGHFSSEKEMTTTVITPPIEETDVRHTNFYVYSHINYPDPVIWTIGGSADFLDNGIVDKDQFNPKIGLTWTLPTNTTIRGAVFRTLKRQLISNQTIEPTQVAGFNQFFDDTNGTDAWRYGIAIDQKFTPSFFSGAEFSRRKMDVPFTSVMLTSSTPSSEPVTENKEADWEEDVFRVYLYLTPAHWLAISAEYQYEDFQRDPEYFGPEYIEHLKTRRLPVSLSFFGPYGLTTVIKTTYVAQEGKFVNPVSPVIFEDSDNFWVVDASIGLRLPKRYGIVSIEARNLFNEKFKFQDTDSANPSIYPERLILAKVTLAF</sequence>
<dbReference type="SMART" id="SM00028">
    <property type="entry name" value="TPR"/>
    <property type="match status" value="5"/>
</dbReference>
<dbReference type="InterPro" id="IPR011990">
    <property type="entry name" value="TPR-like_helical_dom_sf"/>
</dbReference>
<dbReference type="GO" id="GO:0009279">
    <property type="term" value="C:cell outer membrane"/>
    <property type="evidence" value="ECO:0007669"/>
    <property type="project" value="UniProtKB-SubCell"/>
</dbReference>
<dbReference type="InterPro" id="IPR006860">
    <property type="entry name" value="FecR"/>
</dbReference>
<evidence type="ECO:0000256" key="1">
    <source>
        <dbReference type="ARBA" id="ARBA00004442"/>
    </source>
</evidence>
<evidence type="ECO:0000313" key="5">
    <source>
        <dbReference type="EMBL" id="VAX34490.1"/>
    </source>
</evidence>
<dbReference type="Gene3D" id="2.40.170.20">
    <property type="entry name" value="TonB-dependent receptor, beta-barrel domain"/>
    <property type="match status" value="1"/>
</dbReference>
<keyword evidence="3" id="KW-0998">Cell outer membrane</keyword>
<dbReference type="PROSITE" id="PS50005">
    <property type="entry name" value="TPR"/>
    <property type="match status" value="3"/>
</dbReference>
<dbReference type="SUPFAM" id="SSF48452">
    <property type="entry name" value="TPR-like"/>
    <property type="match status" value="1"/>
</dbReference>
<dbReference type="InterPro" id="IPR019734">
    <property type="entry name" value="TPR_rpt"/>
</dbReference>
<feature type="domain" description="FecR protein" evidence="4">
    <location>
        <begin position="72"/>
        <end position="161"/>
    </location>
</feature>
<evidence type="ECO:0000256" key="3">
    <source>
        <dbReference type="ARBA" id="ARBA00023237"/>
    </source>
</evidence>
<dbReference type="SUPFAM" id="SSF56935">
    <property type="entry name" value="Porins"/>
    <property type="match status" value="1"/>
</dbReference>
<dbReference type="AlphaFoldDB" id="A0A3B1DHV0"/>
<proteinExistence type="predicted"/>
<dbReference type="Pfam" id="PF13432">
    <property type="entry name" value="TPR_16"/>
    <property type="match status" value="3"/>
</dbReference>
<protein>
    <recommendedName>
        <fullName evidence="4">FecR protein domain-containing protein</fullName>
    </recommendedName>
</protein>
<dbReference type="EMBL" id="UOGI01000332">
    <property type="protein sequence ID" value="VAX34490.1"/>
    <property type="molecule type" value="Genomic_DNA"/>
</dbReference>